<reference evidence="2" key="1">
    <citation type="journal article" date="2018" name="Nat. Commun.">
        <title>Diversity and evolution of the emerging Pandoraviridae family.</title>
        <authorList>
            <person name="Legendre M."/>
            <person name="Fabre E."/>
            <person name="Poirot O."/>
            <person name="Jeudy S."/>
            <person name="Lartigue A."/>
            <person name="Alempic J.M."/>
            <person name="Beucher L."/>
            <person name="Philippe N."/>
            <person name="Bertaux L."/>
            <person name="Christo-Foroux E."/>
            <person name="Labadie K."/>
            <person name="Coute Y."/>
            <person name="Abergel C."/>
            <person name="Claverie J.M."/>
        </authorList>
    </citation>
    <scope>NUCLEOTIDE SEQUENCE [LARGE SCALE GENOMIC DNA]</scope>
    <source>
        <strain evidence="2">Macleodensis</strain>
    </source>
</reference>
<dbReference type="Proteomes" id="UP000249758">
    <property type="component" value="Segment"/>
</dbReference>
<name>A0A2U7UFG8_9VIRU</name>
<feature type="region of interest" description="Disordered" evidence="1">
    <location>
        <begin position="476"/>
        <end position="538"/>
    </location>
</feature>
<dbReference type="RefSeq" id="YP_009481209.1">
    <property type="nucleotide sequence ID" value="NC_037665.1"/>
</dbReference>
<dbReference type="KEGG" id="vg:36841668"/>
<gene>
    <name evidence="2" type="ORF">pmac_cds_525</name>
</gene>
<proteinExistence type="predicted"/>
<evidence type="ECO:0000313" key="2">
    <source>
        <dbReference type="EMBL" id="AVK77213.1"/>
    </source>
</evidence>
<dbReference type="GeneID" id="36841668"/>
<sequence>MSRSNTCVGSDTAILLCRQPADGSVEYLRTWLAPDAFKSACAFDRLLASNRMERIWSVHCHSDKPYSRPFSLLDQNTALDVVLRLHADRDTDTTEHGRAPMVRLVTDSKYPVPTIRFVLPSPESDDNMSVAADPRTTFGDLYGWLPTPQFNQAVALRSALRASPDLHHSWVPWGARADHDVCVAFPDPSESQDPAQRLAAWVRAYVRDQAHNGDGCALLTVGHNGKRPTLCMRRFCIARPTDYATNLFARAAQIATDPSRADIAALYPHIDASRVDAFETIDIMMPIHHVPHRWAPLATLPPPDAKRTPGRLSAMDGTSLLMAHNSAAMAAPGVCQRLVLQPESNSGAFLWYWPEPLALHNADAAPVLASDVLDTGSRSEERNGSVGHDAPAHCDLYSRAPKRRAGQNITAAFGIDRNIVEPPVHCVNNARALSHYDHTGHGGCAAHEHLCPAVAADVNVHVADVADVADDHFAPPQTTMPLLHPFDPQRVDGSQAGEPQPDGDHERPRADTGGPGCAATLPKPFDHVTPNPGTNPES</sequence>
<accession>A0A2U7UFG8</accession>
<dbReference type="EMBL" id="MG011691">
    <property type="protein sequence ID" value="AVK77213.1"/>
    <property type="molecule type" value="Genomic_DNA"/>
</dbReference>
<protein>
    <submittedName>
        <fullName evidence="2">Uncharacterized protein</fullName>
    </submittedName>
</protein>
<evidence type="ECO:0000256" key="1">
    <source>
        <dbReference type="SAM" id="MobiDB-lite"/>
    </source>
</evidence>
<organism evidence="2">
    <name type="scientific">Pandoravirus macleodensis</name>
    <dbReference type="NCBI Taxonomy" id="2107707"/>
    <lineage>
        <taxon>Viruses</taxon>
        <taxon>Pandoravirus</taxon>
    </lineage>
</organism>